<feature type="coiled-coil region" evidence="1">
    <location>
        <begin position="89"/>
        <end position="144"/>
    </location>
</feature>
<evidence type="ECO:0000313" key="3">
    <source>
        <dbReference type="Proteomes" id="UP000041254"/>
    </source>
</evidence>
<dbReference type="AlphaFoldDB" id="A0A0G4EMR5"/>
<keyword evidence="1" id="KW-0175">Coiled coil</keyword>
<evidence type="ECO:0000256" key="1">
    <source>
        <dbReference type="SAM" id="Coils"/>
    </source>
</evidence>
<name>A0A0G4EMR5_VITBC</name>
<reference evidence="2 3" key="1">
    <citation type="submission" date="2014-11" db="EMBL/GenBank/DDBJ databases">
        <authorList>
            <person name="Zhu J."/>
            <person name="Qi W."/>
            <person name="Song R."/>
        </authorList>
    </citation>
    <scope>NUCLEOTIDE SEQUENCE [LARGE SCALE GENOMIC DNA]</scope>
</reference>
<accession>A0A0G4EMR5</accession>
<organism evidence="2 3">
    <name type="scientific">Vitrella brassicaformis (strain CCMP3155)</name>
    <dbReference type="NCBI Taxonomy" id="1169540"/>
    <lineage>
        <taxon>Eukaryota</taxon>
        <taxon>Sar</taxon>
        <taxon>Alveolata</taxon>
        <taxon>Colpodellida</taxon>
        <taxon>Vitrellaceae</taxon>
        <taxon>Vitrella</taxon>
    </lineage>
</organism>
<evidence type="ECO:0000313" key="2">
    <source>
        <dbReference type="EMBL" id="CEL98307.1"/>
    </source>
</evidence>
<dbReference type="VEuPathDB" id="CryptoDB:Vbra_7911"/>
<keyword evidence="3" id="KW-1185">Reference proteome</keyword>
<sequence>MEKKEMEGGDEGAGEALRCITEKVQSLDGELQPLSGQIVTAAQDVATQVQQCIHQHQHIVAGAREKLSVLSAEVAVREESLTAASERREAAMREEADSKAREAAALEQRRDAEGARVDGLHKELKHYQAKMDRLKDKEKKETEHKRMKVYMYDVITKMRWGNEFLMTPQQLQDKHIEAIRGWGAFEKGQQVSSSTSSSSAGASGTLVSVLPSLSSTLPELALIKLPAHLSEREMSDRIWDVVCDKNIPQSFKTNT</sequence>
<proteinExistence type="predicted"/>
<dbReference type="Proteomes" id="UP000041254">
    <property type="component" value="Unassembled WGS sequence"/>
</dbReference>
<dbReference type="InParanoid" id="A0A0G4EMR5"/>
<dbReference type="EMBL" id="CDMY01000267">
    <property type="protein sequence ID" value="CEL98307.1"/>
    <property type="molecule type" value="Genomic_DNA"/>
</dbReference>
<gene>
    <name evidence="2" type="ORF">Vbra_7911</name>
</gene>
<protein>
    <submittedName>
        <fullName evidence="2">Uncharacterized protein</fullName>
    </submittedName>
</protein>